<sequence>MSDFLFSGQPLDHELVASIACLLDLADVPSLLWGNYLHTIYGVPTVVDVCHRLNLILLKASFIPCTPEFDCGLADEILDPVPAAHLHIRADLSVGLYPKSTVLLDFPSFDIHSSGAGNADVILASDPRLPSDRIGRGQGCFSELLYPVRILTPVRYCESIILLLCRDLGGNYHCYWNAMLIYVWEYVEETDIFDEESLGQCYRDWYQAFKTPDMKIWSKLNEIRKDFVKRQVLPDVDVDLSWAPG</sequence>
<dbReference type="EMBL" id="KZ824300">
    <property type="protein sequence ID" value="RAL09879.1"/>
    <property type="molecule type" value="Genomic_DNA"/>
</dbReference>
<name>A0A395HQW3_ASPHC</name>
<evidence type="ECO:0000313" key="1">
    <source>
        <dbReference type="EMBL" id="RAL09879.1"/>
    </source>
</evidence>
<dbReference type="Proteomes" id="UP000248961">
    <property type="component" value="Unassembled WGS sequence"/>
</dbReference>
<dbReference type="GeneID" id="37202084"/>
<keyword evidence="2" id="KW-1185">Reference proteome</keyword>
<accession>A0A395HQW3</accession>
<dbReference type="VEuPathDB" id="FungiDB:BO97DRAFT_436580"/>
<evidence type="ECO:0000313" key="2">
    <source>
        <dbReference type="Proteomes" id="UP000248961"/>
    </source>
</evidence>
<dbReference type="RefSeq" id="XP_025549033.1">
    <property type="nucleotide sequence ID" value="XM_025697795.1"/>
</dbReference>
<dbReference type="OrthoDB" id="4499271at2759"/>
<gene>
    <name evidence="1" type="ORF">BO97DRAFT_436580</name>
</gene>
<proteinExistence type="predicted"/>
<protein>
    <submittedName>
        <fullName evidence="1">Uncharacterized protein</fullName>
    </submittedName>
</protein>
<reference evidence="1 2" key="1">
    <citation type="submission" date="2018-02" db="EMBL/GenBank/DDBJ databases">
        <title>The genomes of Aspergillus section Nigri reveals drivers in fungal speciation.</title>
        <authorList>
            <consortium name="DOE Joint Genome Institute"/>
            <person name="Vesth T.C."/>
            <person name="Nybo J."/>
            <person name="Theobald S."/>
            <person name="Brandl J."/>
            <person name="Frisvad J.C."/>
            <person name="Nielsen K.F."/>
            <person name="Lyhne E.K."/>
            <person name="Kogle M.E."/>
            <person name="Kuo A."/>
            <person name="Riley R."/>
            <person name="Clum A."/>
            <person name="Nolan M."/>
            <person name="Lipzen A."/>
            <person name="Salamov A."/>
            <person name="Henrissat B."/>
            <person name="Wiebenga A."/>
            <person name="De vries R.P."/>
            <person name="Grigoriev I.V."/>
            <person name="Mortensen U.H."/>
            <person name="Andersen M.R."/>
            <person name="Baker S.E."/>
        </authorList>
    </citation>
    <scope>NUCLEOTIDE SEQUENCE [LARGE SCALE GENOMIC DNA]</scope>
    <source>
        <strain evidence="1 2">CBS 101889</strain>
    </source>
</reference>
<organism evidence="1 2">
    <name type="scientific">Aspergillus homomorphus (strain CBS 101889)</name>
    <dbReference type="NCBI Taxonomy" id="1450537"/>
    <lineage>
        <taxon>Eukaryota</taxon>
        <taxon>Fungi</taxon>
        <taxon>Dikarya</taxon>
        <taxon>Ascomycota</taxon>
        <taxon>Pezizomycotina</taxon>
        <taxon>Eurotiomycetes</taxon>
        <taxon>Eurotiomycetidae</taxon>
        <taxon>Eurotiales</taxon>
        <taxon>Aspergillaceae</taxon>
        <taxon>Aspergillus</taxon>
        <taxon>Aspergillus subgen. Circumdati</taxon>
    </lineage>
</organism>
<dbReference type="AlphaFoldDB" id="A0A395HQW3"/>